<feature type="domain" description="RlmI-like PUA" evidence="8">
    <location>
        <begin position="10"/>
        <end position="72"/>
    </location>
</feature>
<evidence type="ECO:0000259" key="7">
    <source>
        <dbReference type="Pfam" id="PF10672"/>
    </source>
</evidence>
<dbReference type="PROSITE" id="PS50890">
    <property type="entry name" value="PUA"/>
    <property type="match status" value="1"/>
</dbReference>
<evidence type="ECO:0000256" key="4">
    <source>
        <dbReference type="ARBA" id="ARBA00022679"/>
    </source>
</evidence>
<evidence type="ECO:0000313" key="10">
    <source>
        <dbReference type="Proteomes" id="UP000515909"/>
    </source>
</evidence>
<dbReference type="SUPFAM" id="SSF53335">
    <property type="entry name" value="S-adenosyl-L-methionine-dependent methyltransferases"/>
    <property type="match status" value="1"/>
</dbReference>
<gene>
    <name evidence="9" type="ORF">HCR03_09055</name>
</gene>
<keyword evidence="2" id="KW-0963">Cytoplasm</keyword>
<dbReference type="GO" id="GO:0003723">
    <property type="term" value="F:RNA binding"/>
    <property type="evidence" value="ECO:0007669"/>
    <property type="project" value="InterPro"/>
</dbReference>
<sequence length="409" mass="46083">MNQERSYPKLTVTQKAERGILSGHPWVYDTEITGGDPCGDGELADVVGRRGAYLGTGFFNSHSKIRVRLISRNANDRFDEAFYERRLRYAWEYRKAVLRKEDLACCRIIFGEADFFPGLTVDRFENILVTQTLSRGIEQIKPMLFRLLHRILTEDGQKIDGIYERNDSGLRNLEGMEQGRGFFSLNGLPAPDSGTTVIRENGIEYAVDFANGQKTGFFLDQKYNRRAAASISRGKRVLDCFTDTGSFALNAARAGAEQVHAVDISESAIAMAKENAQRNGLSDRMSFEAVNVFDLLPSLAENGKGSYDFVILDPPAFTKSRKTVANASRGYREINYRAMKLLPRGGYLATCSCSHFMTDELFRDVIRRAAADAQVSLRQIEARQQAPDHPILWNVPETSYLKFYLFQVV</sequence>
<dbReference type="GO" id="GO:0008168">
    <property type="term" value="F:methyltransferase activity"/>
    <property type="evidence" value="ECO:0007669"/>
    <property type="project" value="UniProtKB-KW"/>
</dbReference>
<evidence type="ECO:0000256" key="2">
    <source>
        <dbReference type="ARBA" id="ARBA00022490"/>
    </source>
</evidence>
<dbReference type="EMBL" id="CP060286">
    <property type="protein sequence ID" value="QNK42332.1"/>
    <property type="molecule type" value="Genomic_DNA"/>
</dbReference>
<keyword evidence="3 9" id="KW-0489">Methyltransferase</keyword>
<dbReference type="CDD" id="cd21153">
    <property type="entry name" value="PUA_RlmI"/>
    <property type="match status" value="1"/>
</dbReference>
<dbReference type="GO" id="GO:0032259">
    <property type="term" value="P:methylation"/>
    <property type="evidence" value="ECO:0007669"/>
    <property type="project" value="UniProtKB-KW"/>
</dbReference>
<evidence type="ECO:0000313" key="9">
    <source>
        <dbReference type="EMBL" id="QNK42332.1"/>
    </source>
</evidence>
<dbReference type="GO" id="GO:0005737">
    <property type="term" value="C:cytoplasm"/>
    <property type="evidence" value="ECO:0007669"/>
    <property type="project" value="UniProtKB-SubCell"/>
</dbReference>
<dbReference type="InterPro" id="IPR041532">
    <property type="entry name" value="RlmI-like_PUA"/>
</dbReference>
<keyword evidence="4 9" id="KW-0808">Transferase</keyword>
<dbReference type="Pfam" id="PF10672">
    <property type="entry name" value="Methyltrans_SAM"/>
    <property type="match status" value="1"/>
</dbReference>
<dbReference type="CDD" id="cd02440">
    <property type="entry name" value="AdoMet_MTases"/>
    <property type="match status" value="1"/>
</dbReference>
<dbReference type="KEGG" id="cfem:HCR03_09055"/>
<dbReference type="SUPFAM" id="SSF88697">
    <property type="entry name" value="PUA domain-like"/>
    <property type="match status" value="1"/>
</dbReference>
<dbReference type="Gene3D" id="3.40.50.150">
    <property type="entry name" value="Vaccinia Virus protein VP39"/>
    <property type="match status" value="1"/>
</dbReference>
<organism evidence="9 10">
    <name type="scientific">Caproicibacter fermentans</name>
    <dbReference type="NCBI Taxonomy" id="2576756"/>
    <lineage>
        <taxon>Bacteria</taxon>
        <taxon>Bacillati</taxon>
        <taxon>Bacillota</taxon>
        <taxon>Clostridia</taxon>
        <taxon>Eubacteriales</taxon>
        <taxon>Acutalibacteraceae</taxon>
        <taxon>Caproicibacter</taxon>
    </lineage>
</organism>
<comment type="subcellular location">
    <subcellularLocation>
        <location evidence="1">Cytoplasm</location>
    </subcellularLocation>
</comment>
<dbReference type="InterPro" id="IPR015947">
    <property type="entry name" value="PUA-like_sf"/>
</dbReference>
<dbReference type="Gene3D" id="2.30.130.10">
    <property type="entry name" value="PUA domain"/>
    <property type="match status" value="1"/>
</dbReference>
<dbReference type="CDD" id="cd11572">
    <property type="entry name" value="RlmI_M_like"/>
    <property type="match status" value="1"/>
</dbReference>
<evidence type="ECO:0000256" key="5">
    <source>
        <dbReference type="ARBA" id="ARBA00022691"/>
    </source>
</evidence>
<evidence type="ECO:0000256" key="1">
    <source>
        <dbReference type="ARBA" id="ARBA00004496"/>
    </source>
</evidence>
<comment type="similarity">
    <text evidence="6">Belongs to the methyltransferase superfamily. RlmI family.</text>
</comment>
<proteinExistence type="inferred from homology"/>
<evidence type="ECO:0000256" key="6">
    <source>
        <dbReference type="ARBA" id="ARBA00038091"/>
    </source>
</evidence>
<name>A0A7G8TFE1_9FIRM</name>
<feature type="domain" description="S-adenosylmethionine-dependent methyltransferase" evidence="7">
    <location>
        <begin position="195"/>
        <end position="390"/>
    </location>
</feature>
<dbReference type="Gene3D" id="3.30.750.80">
    <property type="entry name" value="RNA methyltransferase domain (HRMD) like"/>
    <property type="match status" value="1"/>
</dbReference>
<dbReference type="InterPro" id="IPR019614">
    <property type="entry name" value="SAM-dep_methyl-trfase"/>
</dbReference>
<dbReference type="PANTHER" id="PTHR42873">
    <property type="entry name" value="RIBOSOMAL RNA LARGE SUBUNIT METHYLTRANSFERASE"/>
    <property type="match status" value="1"/>
</dbReference>
<evidence type="ECO:0000256" key="3">
    <source>
        <dbReference type="ARBA" id="ARBA00022603"/>
    </source>
</evidence>
<accession>A0A7G8TFE1</accession>
<dbReference type="Proteomes" id="UP000515909">
    <property type="component" value="Chromosome"/>
</dbReference>
<dbReference type="AlphaFoldDB" id="A0A7G8TFE1"/>
<dbReference type="PANTHER" id="PTHR42873:SF1">
    <property type="entry name" value="S-ADENOSYLMETHIONINE-DEPENDENT METHYLTRANSFERASE DOMAIN-CONTAINING PROTEIN"/>
    <property type="match status" value="1"/>
</dbReference>
<dbReference type="InterPro" id="IPR029063">
    <property type="entry name" value="SAM-dependent_MTases_sf"/>
</dbReference>
<evidence type="ECO:0000259" key="8">
    <source>
        <dbReference type="Pfam" id="PF17785"/>
    </source>
</evidence>
<dbReference type="InterPro" id="IPR036974">
    <property type="entry name" value="PUA_sf"/>
</dbReference>
<protein>
    <submittedName>
        <fullName evidence="9">Class I SAM-dependent rRNA methyltransferase</fullName>
    </submittedName>
</protein>
<keyword evidence="5" id="KW-0949">S-adenosyl-L-methionine</keyword>
<reference evidence="9 10" key="1">
    <citation type="submission" date="2020-08" db="EMBL/GenBank/DDBJ databases">
        <title>The isolate Caproiciproducens sp. 7D4C2 produces n-caproate at mildly acidic conditions from hexoses: genome and rBOX comparison with related strains and chain-elongating bacteria.</title>
        <authorList>
            <person name="Esquivel-Elizondo S."/>
            <person name="Bagci C."/>
            <person name="Temovska M."/>
            <person name="Jeon B.S."/>
            <person name="Bessarab I."/>
            <person name="Williams R.B.H."/>
            <person name="Huson D.H."/>
            <person name="Angenent L.T."/>
        </authorList>
    </citation>
    <scope>NUCLEOTIDE SEQUENCE [LARGE SCALE GENOMIC DNA]</scope>
    <source>
        <strain evidence="9 10">7D4C2</strain>
    </source>
</reference>
<dbReference type="RefSeq" id="WP_187037792.1">
    <property type="nucleotide sequence ID" value="NZ_CP060286.1"/>
</dbReference>
<dbReference type="Pfam" id="PF17785">
    <property type="entry name" value="PUA_3"/>
    <property type="match status" value="1"/>
</dbReference>